<dbReference type="STRING" id="1123323.SAMN05216245_12910"/>
<keyword evidence="2" id="KW-1185">Reference proteome</keyword>
<evidence type="ECO:0000313" key="2">
    <source>
        <dbReference type="Proteomes" id="UP000198896"/>
    </source>
</evidence>
<accession>A0A1I2E7D2</accession>
<dbReference type="AlphaFoldDB" id="A0A1I2E7D2"/>
<proteinExistence type="predicted"/>
<gene>
    <name evidence="1" type="ORF">SAMN05216245_12910</name>
</gene>
<reference evidence="1 2" key="1">
    <citation type="submission" date="2016-10" db="EMBL/GenBank/DDBJ databases">
        <authorList>
            <person name="de Groot N.N."/>
        </authorList>
    </citation>
    <scope>NUCLEOTIDE SEQUENCE [LARGE SCALE GENOMIC DNA]</scope>
    <source>
        <strain evidence="1 2">DSM 9236</strain>
    </source>
</reference>
<dbReference type="OrthoDB" id="2065850at2"/>
<name>A0A1I2E7D2_9FIRM</name>
<protein>
    <submittedName>
        <fullName evidence="1">Uncharacterized protein</fullName>
    </submittedName>
</protein>
<dbReference type="Proteomes" id="UP000198896">
    <property type="component" value="Unassembled WGS sequence"/>
</dbReference>
<organism evidence="1 2">
    <name type="scientific">Succiniclasticum ruminis DSM 9236</name>
    <dbReference type="NCBI Taxonomy" id="1123323"/>
    <lineage>
        <taxon>Bacteria</taxon>
        <taxon>Bacillati</taxon>
        <taxon>Bacillota</taxon>
        <taxon>Negativicutes</taxon>
        <taxon>Acidaminococcales</taxon>
        <taxon>Acidaminococcaceae</taxon>
        <taxon>Succiniclasticum</taxon>
    </lineage>
</organism>
<evidence type="ECO:0000313" key="1">
    <source>
        <dbReference type="EMBL" id="SFE88160.1"/>
    </source>
</evidence>
<dbReference type="EMBL" id="FONL01000029">
    <property type="protein sequence ID" value="SFE88160.1"/>
    <property type="molecule type" value="Genomic_DNA"/>
</dbReference>
<dbReference type="RefSeq" id="WP_093914330.1">
    <property type="nucleotide sequence ID" value="NZ_FONL01000029.1"/>
</dbReference>
<sequence>MYRIRELETLLKCTYPKKKTLRTQRKREENITALQNLIRSSIETNELVFEQREERLKLYETAEGEKIYIQYPGKESVQKGDNKRPYDFRPKILTPDGNSVIDLQFKNIWGIIEDLNHQQHKILKLMSCIFFRMGRMLNHQFVEECYSCEIINPKGEVIERCNRHLAWNKFSMDTEILESLNFHCDKLMINSDVSISMEAFLCFFDLLMNNEDSKYYYANNKLTDARINTGDSMLLLSSTLHGNIRLSTLLQKFVSGYGVCHCNVDEIEPATNNLVHIIDFKSLITNTLHRYNLNYRNSATIRTGTSKIKAMFRIDEPRIAILNTDDSDANSVLSAEGWTVFFLDDLLDKTQFADFEERLVNYNETSQSL</sequence>